<dbReference type="PANTHER" id="PTHR23327">
    <property type="entry name" value="RING FINGER PROTEIN 127"/>
    <property type="match status" value="1"/>
</dbReference>
<evidence type="ECO:0000256" key="2">
    <source>
        <dbReference type="ARBA" id="ARBA00022771"/>
    </source>
</evidence>
<proteinExistence type="predicted"/>
<feature type="domain" description="RING-type" evidence="6">
    <location>
        <begin position="197"/>
        <end position="270"/>
    </location>
</feature>
<dbReference type="EMBL" id="KV440978">
    <property type="protein sequence ID" value="OAD74716.1"/>
    <property type="molecule type" value="Genomic_DNA"/>
</dbReference>
<evidence type="ECO:0000256" key="1">
    <source>
        <dbReference type="ARBA" id="ARBA00022723"/>
    </source>
</evidence>
<name>A0A162PW98_PHYB8</name>
<dbReference type="InterPro" id="IPR001841">
    <property type="entry name" value="Znf_RING"/>
</dbReference>
<evidence type="ECO:0000256" key="4">
    <source>
        <dbReference type="PROSITE-ProRule" id="PRU00175"/>
    </source>
</evidence>
<keyword evidence="8" id="KW-1185">Reference proteome</keyword>
<dbReference type="Pfam" id="PF13923">
    <property type="entry name" value="zf-C3HC4_2"/>
    <property type="match status" value="1"/>
</dbReference>
<dbReference type="RefSeq" id="XP_018292756.1">
    <property type="nucleotide sequence ID" value="XM_018440774.1"/>
</dbReference>
<evidence type="ECO:0000256" key="3">
    <source>
        <dbReference type="ARBA" id="ARBA00022833"/>
    </source>
</evidence>
<accession>A0A162PW98</accession>
<dbReference type="PROSITE" id="PS00518">
    <property type="entry name" value="ZF_RING_1"/>
    <property type="match status" value="1"/>
</dbReference>
<reference evidence="8" key="1">
    <citation type="submission" date="2015-06" db="EMBL/GenBank/DDBJ databases">
        <title>Expansion of signal transduction pathways in fungi by whole-genome duplication.</title>
        <authorList>
            <consortium name="DOE Joint Genome Institute"/>
            <person name="Corrochano L.M."/>
            <person name="Kuo A."/>
            <person name="Marcet-Houben M."/>
            <person name="Polaino S."/>
            <person name="Salamov A."/>
            <person name="Villalobos J.M."/>
            <person name="Alvarez M.I."/>
            <person name="Avalos J."/>
            <person name="Benito E.P."/>
            <person name="Benoit I."/>
            <person name="Burger G."/>
            <person name="Camino L.P."/>
            <person name="Canovas D."/>
            <person name="Cerda-Olmedo E."/>
            <person name="Cheng J.-F."/>
            <person name="Dominguez A."/>
            <person name="Elias M."/>
            <person name="Eslava A.P."/>
            <person name="Glaser F."/>
            <person name="Grimwood J."/>
            <person name="Gutierrez G."/>
            <person name="Heitman J."/>
            <person name="Henrissat B."/>
            <person name="Iturriaga E.A."/>
            <person name="Lang B.F."/>
            <person name="Lavin J.L."/>
            <person name="Lee S."/>
            <person name="Li W."/>
            <person name="Lindquist E."/>
            <person name="Lopez-Garcia S."/>
            <person name="Luque E.M."/>
            <person name="Marcos A.T."/>
            <person name="Martin J."/>
            <person name="McCluskey K."/>
            <person name="Medina H.R."/>
            <person name="Miralles-Duran A."/>
            <person name="Miyazaki A."/>
            <person name="Munoz-Torres E."/>
            <person name="Oguiza J.A."/>
            <person name="Ohm R."/>
            <person name="Olmedo M."/>
            <person name="Orejas M."/>
            <person name="Ortiz-Castellanos L."/>
            <person name="Pisabarro A.G."/>
            <person name="Rodriguez-Romero J."/>
            <person name="Ruiz-Herrera J."/>
            <person name="Ruiz-Vazquez R."/>
            <person name="Sanz C."/>
            <person name="Schackwitz W."/>
            <person name="Schmutz J."/>
            <person name="Shahriari M."/>
            <person name="Shelest E."/>
            <person name="Silva-Franco F."/>
            <person name="Soanes D."/>
            <person name="Syed K."/>
            <person name="Tagua V.G."/>
            <person name="Talbot N.J."/>
            <person name="Thon M."/>
            <person name="De vries R.P."/>
            <person name="Wiebenga A."/>
            <person name="Yadav J.S."/>
            <person name="Braun E.L."/>
            <person name="Baker S."/>
            <person name="Garre V."/>
            <person name="Horwitz B."/>
            <person name="Torres-Martinez S."/>
            <person name="Idnurm A."/>
            <person name="Herrera-Estrella A."/>
            <person name="Gabaldon T."/>
            <person name="Grigoriev I.V."/>
        </authorList>
    </citation>
    <scope>NUCLEOTIDE SEQUENCE [LARGE SCALE GENOMIC DNA]</scope>
    <source>
        <strain evidence="8">NRRL 1555(-)</strain>
    </source>
</reference>
<dbReference type="Gene3D" id="3.30.40.10">
    <property type="entry name" value="Zinc/RING finger domain, C3HC4 (zinc finger)"/>
    <property type="match status" value="1"/>
</dbReference>
<dbReference type="AlphaFoldDB" id="A0A162PW98"/>
<dbReference type="VEuPathDB" id="FungiDB:PHYBLDRAFT_61230"/>
<dbReference type="GeneID" id="29001680"/>
<keyword evidence="3" id="KW-0862">Zinc</keyword>
<sequence length="401" mass="46446">MSSLTNSLTKKIYPWRNEAIKVGEISQDDCCKNNDLVQDICASKVGLGMIQVSKDNQDELEVQRSIVIRMCSPLNHSRAHFCRIREFLSKYLLGMQELYGAIDDNEKAEAGLICQKLLSQLPQIENTKASKRAKKKILLGAKMVRIFCEGQRQTLEGIQDALTEKNDDRLRTTYMPFVKEFQSWVRNSLPQLDDYQCSICLSVLYLPITLEVCRHSFCKPCLNLYMNDKIWHPEYPEYPPTQSRPPDCSQPSHTLTDETASSAFKCPLCRSHFEETTYQSDVGLQNLLNFYFPHEQRRRRREDLGIIRAWFVSAHLKLSHRALEDNNNNKKRLRDSSGRTPKSLTQQVVNLACLNPVWNVYEDNLERERQDQRAGSRGRRAQDANYYDDLTQAQGMIFLYA</sequence>
<gene>
    <name evidence="7" type="ORF">PHYBLDRAFT_61230</name>
</gene>
<evidence type="ECO:0000256" key="5">
    <source>
        <dbReference type="SAM" id="MobiDB-lite"/>
    </source>
</evidence>
<feature type="region of interest" description="Disordered" evidence="5">
    <location>
        <begin position="236"/>
        <end position="255"/>
    </location>
</feature>
<dbReference type="InterPro" id="IPR017907">
    <property type="entry name" value="Znf_RING_CS"/>
</dbReference>
<keyword evidence="2 4" id="KW-0863">Zinc-finger</keyword>
<dbReference type="SMART" id="SM00184">
    <property type="entry name" value="RING"/>
    <property type="match status" value="1"/>
</dbReference>
<dbReference type="GO" id="GO:0008270">
    <property type="term" value="F:zinc ion binding"/>
    <property type="evidence" value="ECO:0007669"/>
    <property type="project" value="UniProtKB-KW"/>
</dbReference>
<dbReference type="InterPro" id="IPR013083">
    <property type="entry name" value="Znf_RING/FYVE/PHD"/>
</dbReference>
<evidence type="ECO:0000259" key="6">
    <source>
        <dbReference type="PROSITE" id="PS50089"/>
    </source>
</evidence>
<dbReference type="OrthoDB" id="2358609at2759"/>
<organism evidence="7 8">
    <name type="scientific">Phycomyces blakesleeanus (strain ATCC 8743b / DSM 1359 / FGSC 10004 / NBRC 33097 / NRRL 1555)</name>
    <dbReference type="NCBI Taxonomy" id="763407"/>
    <lineage>
        <taxon>Eukaryota</taxon>
        <taxon>Fungi</taxon>
        <taxon>Fungi incertae sedis</taxon>
        <taxon>Mucoromycota</taxon>
        <taxon>Mucoromycotina</taxon>
        <taxon>Mucoromycetes</taxon>
        <taxon>Mucorales</taxon>
        <taxon>Phycomycetaceae</taxon>
        <taxon>Phycomyces</taxon>
    </lineage>
</organism>
<dbReference type="Proteomes" id="UP000077315">
    <property type="component" value="Unassembled WGS sequence"/>
</dbReference>
<dbReference type="SUPFAM" id="SSF57850">
    <property type="entry name" value="RING/U-box"/>
    <property type="match status" value="1"/>
</dbReference>
<keyword evidence="1" id="KW-0479">Metal-binding</keyword>
<evidence type="ECO:0000313" key="8">
    <source>
        <dbReference type="Proteomes" id="UP000077315"/>
    </source>
</evidence>
<evidence type="ECO:0000313" key="7">
    <source>
        <dbReference type="EMBL" id="OAD74716.1"/>
    </source>
</evidence>
<protein>
    <recommendedName>
        <fullName evidence="6">RING-type domain-containing protein</fullName>
    </recommendedName>
</protein>
<dbReference type="STRING" id="763407.A0A162PW98"/>
<dbReference type="PROSITE" id="PS50089">
    <property type="entry name" value="ZF_RING_2"/>
    <property type="match status" value="1"/>
</dbReference>
<dbReference type="InParanoid" id="A0A162PW98"/>